<evidence type="ECO:0000313" key="2">
    <source>
        <dbReference type="Proteomes" id="UP000000260"/>
    </source>
</evidence>
<evidence type="ECO:0000313" key="1">
    <source>
        <dbReference type="EMBL" id="ABU78618.1"/>
    </source>
</evidence>
<gene>
    <name evidence="1" type="ordered locus">ESA_03400</name>
</gene>
<dbReference type="Proteomes" id="UP000000260">
    <property type="component" value="Chromosome"/>
</dbReference>
<proteinExistence type="predicted"/>
<dbReference type="EMBL" id="CP000783">
    <property type="protein sequence ID" value="ABU78618.1"/>
    <property type="molecule type" value="Genomic_DNA"/>
</dbReference>
<organism evidence="1 2">
    <name type="scientific">Cronobacter sakazakii (strain ATCC BAA-894)</name>
    <name type="common">Enterobacter sakazakii</name>
    <dbReference type="NCBI Taxonomy" id="290339"/>
    <lineage>
        <taxon>Bacteria</taxon>
        <taxon>Pseudomonadati</taxon>
        <taxon>Pseudomonadota</taxon>
        <taxon>Gammaproteobacteria</taxon>
        <taxon>Enterobacterales</taxon>
        <taxon>Enterobacteriaceae</taxon>
        <taxon>Cronobacter</taxon>
    </lineage>
</organism>
<name>A7MG80_CROS8</name>
<sequence>MAAVSQIARFSSYTHPFTSIYFLAECFPYTGGRAATDAEAEHEISWYP</sequence>
<dbReference type="AlphaFoldDB" id="A7MG80"/>
<accession>A7MG80</accession>
<dbReference type="KEGG" id="esa:ESA_03400"/>
<dbReference type="HOGENOM" id="CLU_3151862_0_0_6"/>
<reference evidence="1 2" key="1">
    <citation type="journal article" date="2010" name="PLoS ONE">
        <title>Genome sequence of Cronobacter sakazakii BAA-894 and comparative genomic hybridization analysis with other Cronobacter species.</title>
        <authorList>
            <person name="Kucerova E."/>
            <person name="Clifton S.W."/>
            <person name="Xia X.Q."/>
            <person name="Long F."/>
            <person name="Porwollik S."/>
            <person name="Fulton L."/>
            <person name="Fronick C."/>
            <person name="Minx P."/>
            <person name="Kyung K."/>
            <person name="Warren W."/>
            <person name="Fulton R."/>
            <person name="Feng D."/>
            <person name="Wollam A."/>
            <person name="Shah N."/>
            <person name="Bhonagiri V."/>
            <person name="Nash W.E."/>
            <person name="Hallsworth-Pepin K."/>
            <person name="Wilson R.K."/>
            <person name="McClelland M."/>
            <person name="Forsythe S.J."/>
        </authorList>
    </citation>
    <scope>NUCLEOTIDE SEQUENCE [LARGE SCALE GENOMIC DNA]</scope>
    <source>
        <strain evidence="1 2">ATCC BAA-894</strain>
    </source>
</reference>
<keyword evidence="2" id="KW-1185">Reference proteome</keyword>
<protein>
    <submittedName>
        <fullName evidence="1">Uncharacterized protein</fullName>
    </submittedName>
</protein>